<dbReference type="InterPro" id="IPR018170">
    <property type="entry name" value="Aldo/ket_reductase_CS"/>
</dbReference>
<evidence type="ECO:0000256" key="4">
    <source>
        <dbReference type="PIRSR" id="PIRSR000097-1"/>
    </source>
</evidence>
<comment type="similarity">
    <text evidence="1">Belongs to the aldo/keto reductase family.</text>
</comment>
<gene>
    <name evidence="8" type="ORF">NCTC12967_01757</name>
</gene>
<keyword evidence="3 8" id="KW-0560">Oxidoreductase</keyword>
<dbReference type="EC" id="1.-.-.-" evidence="8"/>
<dbReference type="InterPro" id="IPR023210">
    <property type="entry name" value="NADP_OxRdtase_dom"/>
</dbReference>
<dbReference type="GO" id="GO:0016616">
    <property type="term" value="F:oxidoreductase activity, acting on the CH-OH group of donors, NAD or NADP as acceptor"/>
    <property type="evidence" value="ECO:0007669"/>
    <property type="project" value="UniProtKB-ARBA"/>
</dbReference>
<dbReference type="GeneID" id="64407215"/>
<dbReference type="Gene3D" id="3.20.20.100">
    <property type="entry name" value="NADP-dependent oxidoreductase domain"/>
    <property type="match status" value="1"/>
</dbReference>
<dbReference type="PRINTS" id="PR00069">
    <property type="entry name" value="ALDKETRDTASE"/>
</dbReference>
<dbReference type="RefSeq" id="WP_061786877.1">
    <property type="nucleotide sequence ID" value="NZ_LR134406.1"/>
</dbReference>
<dbReference type="Pfam" id="PF00248">
    <property type="entry name" value="Aldo_ket_red"/>
    <property type="match status" value="1"/>
</dbReference>
<evidence type="ECO:0000256" key="3">
    <source>
        <dbReference type="ARBA" id="ARBA00023002"/>
    </source>
</evidence>
<dbReference type="AlphaFoldDB" id="A0A3S4UUY8"/>
<feature type="domain" description="NADP-dependent oxidoreductase" evidence="7">
    <location>
        <begin position="21"/>
        <end position="257"/>
    </location>
</feature>
<dbReference type="SUPFAM" id="SSF51430">
    <property type="entry name" value="NAD(P)-linked oxidoreductase"/>
    <property type="match status" value="1"/>
</dbReference>
<dbReference type="EMBL" id="LR134406">
    <property type="protein sequence ID" value="VEH70461.1"/>
    <property type="molecule type" value="Genomic_DNA"/>
</dbReference>
<dbReference type="FunFam" id="3.20.20.100:FF:000015">
    <property type="entry name" value="Oxidoreductase, aldo/keto reductase family"/>
    <property type="match status" value="1"/>
</dbReference>
<feature type="binding site" evidence="5">
    <location>
        <position position="106"/>
    </location>
    <ligand>
        <name>substrate</name>
    </ligand>
</feature>
<keyword evidence="9" id="KW-1185">Reference proteome</keyword>
<dbReference type="PANTHER" id="PTHR43827">
    <property type="entry name" value="2,5-DIKETO-D-GLUCONIC ACID REDUCTASE"/>
    <property type="match status" value="1"/>
</dbReference>
<keyword evidence="2" id="KW-0521">NADP</keyword>
<protein>
    <submittedName>
        <fullName evidence="8">Uncharacterized oxidoreductase MSMEG_2408</fullName>
        <ecNumber evidence="8">1.-.-.-</ecNumber>
    </submittedName>
</protein>
<evidence type="ECO:0000313" key="8">
    <source>
        <dbReference type="EMBL" id="VEH70461.1"/>
    </source>
</evidence>
<dbReference type="PIRSF" id="PIRSF000097">
    <property type="entry name" value="AKR"/>
    <property type="match status" value="1"/>
</dbReference>
<evidence type="ECO:0000256" key="5">
    <source>
        <dbReference type="PIRSR" id="PIRSR000097-2"/>
    </source>
</evidence>
<dbReference type="CDD" id="cd19133">
    <property type="entry name" value="AKR_AKR5F1"/>
    <property type="match status" value="1"/>
</dbReference>
<name>A0A3S4UUY8_9ACTN</name>
<sequence length="281" mass="31664">MQAITLNNGVEMPMVGMGVFRMTGDEVRAALPVALDAGYRLIDTAALYGNEEAVGEVIAASGLPRDELFVTTKVWYRDFGRDATLRAFEKSLSRLGLDHVDLYLLHQPFNDCYGAWRALEELYGQGVVRAIGVSNFMPDRYFDFVVHNDVTPAVNQCEVHPLHQRGDLHELARQHGTVLQAWAPLAQGKSEIHGSPVLRKIAERHGKSVAQVMLRWLVQRGISLVVKSTHEARLRENLDVFDFELTKAEMSDIAALDEHKPNAGMTHHDPRLLEYLHDKYR</sequence>
<evidence type="ECO:0000256" key="6">
    <source>
        <dbReference type="PIRSR" id="PIRSR000097-3"/>
    </source>
</evidence>
<proteinExistence type="inferred from homology"/>
<evidence type="ECO:0000256" key="1">
    <source>
        <dbReference type="ARBA" id="ARBA00007905"/>
    </source>
</evidence>
<dbReference type="PANTHER" id="PTHR43827:SF3">
    <property type="entry name" value="NADP-DEPENDENT OXIDOREDUCTASE DOMAIN-CONTAINING PROTEIN"/>
    <property type="match status" value="1"/>
</dbReference>
<evidence type="ECO:0000259" key="7">
    <source>
        <dbReference type="Pfam" id="PF00248"/>
    </source>
</evidence>
<feature type="site" description="Lowers pKa of active site Tyr" evidence="6">
    <location>
        <position position="73"/>
    </location>
</feature>
<accession>A0A3S4UUY8</accession>
<organism evidence="8 9">
    <name type="scientific">Arachnia propionica</name>
    <dbReference type="NCBI Taxonomy" id="1750"/>
    <lineage>
        <taxon>Bacteria</taxon>
        <taxon>Bacillati</taxon>
        <taxon>Actinomycetota</taxon>
        <taxon>Actinomycetes</taxon>
        <taxon>Propionibacteriales</taxon>
        <taxon>Propionibacteriaceae</taxon>
        <taxon>Arachnia</taxon>
    </lineage>
</organism>
<dbReference type="InterPro" id="IPR020471">
    <property type="entry name" value="AKR"/>
</dbReference>
<dbReference type="PROSITE" id="PS00063">
    <property type="entry name" value="ALDOKETO_REDUCTASE_3"/>
    <property type="match status" value="1"/>
</dbReference>
<reference evidence="8 9" key="1">
    <citation type="submission" date="2018-12" db="EMBL/GenBank/DDBJ databases">
        <authorList>
            <consortium name="Pathogen Informatics"/>
        </authorList>
    </citation>
    <scope>NUCLEOTIDE SEQUENCE [LARGE SCALE GENOMIC DNA]</scope>
    <source>
        <strain evidence="8 9">NCTC12967</strain>
    </source>
</reference>
<evidence type="ECO:0000313" key="9">
    <source>
        <dbReference type="Proteomes" id="UP000273044"/>
    </source>
</evidence>
<dbReference type="Proteomes" id="UP000273044">
    <property type="component" value="Chromosome"/>
</dbReference>
<feature type="active site" description="Proton donor" evidence="4">
    <location>
        <position position="48"/>
    </location>
</feature>
<dbReference type="PROSITE" id="PS00062">
    <property type="entry name" value="ALDOKETO_REDUCTASE_2"/>
    <property type="match status" value="1"/>
</dbReference>
<dbReference type="InterPro" id="IPR036812">
    <property type="entry name" value="NAD(P)_OxRdtase_dom_sf"/>
</dbReference>
<evidence type="ECO:0000256" key="2">
    <source>
        <dbReference type="ARBA" id="ARBA00022857"/>
    </source>
</evidence>
<dbReference type="PROSITE" id="PS00798">
    <property type="entry name" value="ALDOKETO_REDUCTASE_1"/>
    <property type="match status" value="1"/>
</dbReference>